<dbReference type="AlphaFoldDB" id="A0A1R1XNR4"/>
<feature type="compositionally biased region" description="Polar residues" evidence="1">
    <location>
        <begin position="354"/>
        <end position="371"/>
    </location>
</feature>
<accession>A0A1R1XNR4</accession>
<evidence type="ECO:0000313" key="2">
    <source>
        <dbReference type="EMBL" id="OMJ16274.1"/>
    </source>
</evidence>
<name>A0A1R1XNR4_9FUNG</name>
<gene>
    <name evidence="2" type="ORF">AYI69_g7886</name>
</gene>
<dbReference type="Proteomes" id="UP000187429">
    <property type="component" value="Unassembled WGS sequence"/>
</dbReference>
<organism evidence="2 3">
    <name type="scientific">Smittium culicis</name>
    <dbReference type="NCBI Taxonomy" id="133412"/>
    <lineage>
        <taxon>Eukaryota</taxon>
        <taxon>Fungi</taxon>
        <taxon>Fungi incertae sedis</taxon>
        <taxon>Zoopagomycota</taxon>
        <taxon>Kickxellomycotina</taxon>
        <taxon>Harpellomycetes</taxon>
        <taxon>Harpellales</taxon>
        <taxon>Legeriomycetaceae</taxon>
        <taxon>Smittium</taxon>
    </lineage>
</organism>
<protein>
    <submittedName>
        <fullName evidence="2">Uncharacterized protein</fullName>
    </submittedName>
</protein>
<evidence type="ECO:0000256" key="1">
    <source>
        <dbReference type="SAM" id="MobiDB-lite"/>
    </source>
</evidence>
<sequence length="399" mass="44086">MAHENTLTKITLTGSYARNKRHRKSRTKNPPQITPEYINTATTQNNNNNNNNTYNNNENIPLKFFTGNISPCTSNTPKINSSNITPITISGSLEVNPSPTTAKFTPIAIKPREPAKLPTIKALPNNSTNQYTDTPPATKKIKNKKTQAFSNSIKNLLADSPIQYPDSDSYFSSSDDLYQIKDPSYKSHTKVSKSSEGLNIASKNDIIKPIPSGSQTLNDKTVQNTVSFSSPTTNNLKSSDNTLGVKNISIAYMKLCETLNSLDSKFSSRDSNSEIENDNLVTLEELSLAKDIETTAVSAQEKTNNLQNLPLDKTQKNTQILHNSNNIKPNAIEKNISLNFNEINKTSTRTISNHSYKNLNSLPSNSTLEKISNNNSKPNNSNSALDPPPSQVRHLIFTR</sequence>
<dbReference type="EMBL" id="LSSM01003951">
    <property type="protein sequence ID" value="OMJ16274.1"/>
    <property type="molecule type" value="Genomic_DNA"/>
</dbReference>
<keyword evidence="3" id="KW-1185">Reference proteome</keyword>
<feature type="compositionally biased region" description="Low complexity" evidence="1">
    <location>
        <begin position="372"/>
        <end position="383"/>
    </location>
</feature>
<evidence type="ECO:0000313" key="3">
    <source>
        <dbReference type="Proteomes" id="UP000187429"/>
    </source>
</evidence>
<feature type="region of interest" description="Disordered" evidence="1">
    <location>
        <begin position="354"/>
        <end position="399"/>
    </location>
</feature>
<proteinExistence type="predicted"/>
<reference evidence="3" key="1">
    <citation type="submission" date="2017-01" db="EMBL/GenBank/DDBJ databases">
        <authorList>
            <person name="Wang Y."/>
            <person name="White M."/>
            <person name="Kvist S."/>
            <person name="Moncalvo J.-M."/>
        </authorList>
    </citation>
    <scope>NUCLEOTIDE SEQUENCE [LARGE SCALE GENOMIC DNA]</scope>
    <source>
        <strain evidence="3">ID-206-W2</strain>
    </source>
</reference>
<comment type="caution">
    <text evidence="2">The sequence shown here is derived from an EMBL/GenBank/DDBJ whole genome shotgun (WGS) entry which is preliminary data.</text>
</comment>
<feature type="compositionally biased region" description="Basic residues" evidence="1">
    <location>
        <begin position="18"/>
        <end position="27"/>
    </location>
</feature>
<feature type="region of interest" description="Disordered" evidence="1">
    <location>
        <begin position="14"/>
        <end position="35"/>
    </location>
</feature>